<protein>
    <recommendedName>
        <fullName evidence="3">Class I SAM-dependent methyltransferase</fullName>
    </recommendedName>
</protein>
<evidence type="ECO:0000313" key="2">
    <source>
        <dbReference type="Proteomes" id="UP000784880"/>
    </source>
</evidence>
<evidence type="ECO:0000313" key="1">
    <source>
        <dbReference type="EMBL" id="MBU9713783.1"/>
    </source>
</evidence>
<proteinExistence type="predicted"/>
<keyword evidence="2" id="KW-1185">Reference proteome</keyword>
<name>A0ABS6JN90_9BACI</name>
<organism evidence="1 2">
    <name type="scientific">Evansella tamaricis</name>
    <dbReference type="NCBI Taxonomy" id="2069301"/>
    <lineage>
        <taxon>Bacteria</taxon>
        <taxon>Bacillati</taxon>
        <taxon>Bacillota</taxon>
        <taxon>Bacilli</taxon>
        <taxon>Bacillales</taxon>
        <taxon>Bacillaceae</taxon>
        <taxon>Evansella</taxon>
    </lineage>
</organism>
<sequence length="66" mass="7464">MDFYTVLSRYYDLVFQKNKKALSMIKHLVEIDDHTSLLDLGAGTGEEAIDLAFEGYHVIAADLNED</sequence>
<dbReference type="Proteomes" id="UP000784880">
    <property type="component" value="Unassembled WGS sequence"/>
</dbReference>
<dbReference type="EMBL" id="JAHQCS010000151">
    <property type="protein sequence ID" value="MBU9713783.1"/>
    <property type="molecule type" value="Genomic_DNA"/>
</dbReference>
<evidence type="ECO:0008006" key="3">
    <source>
        <dbReference type="Google" id="ProtNLM"/>
    </source>
</evidence>
<dbReference type="RefSeq" id="WP_217067930.1">
    <property type="nucleotide sequence ID" value="NZ_JAHQCS010000151.1"/>
</dbReference>
<gene>
    <name evidence="1" type="ORF">KS419_18805</name>
</gene>
<comment type="caution">
    <text evidence="1">The sequence shown here is derived from an EMBL/GenBank/DDBJ whole genome shotgun (WGS) entry which is preliminary data.</text>
</comment>
<accession>A0ABS6JN90</accession>
<reference evidence="1 2" key="1">
    <citation type="submission" date="2021-06" db="EMBL/GenBank/DDBJ databases">
        <title>Bacillus sp. RD4P76, an endophyte from a halophyte.</title>
        <authorList>
            <person name="Sun J.-Q."/>
        </authorList>
    </citation>
    <scope>NUCLEOTIDE SEQUENCE [LARGE SCALE GENOMIC DNA]</scope>
    <source>
        <strain evidence="1 2">CGMCC 1.15917</strain>
    </source>
</reference>